<name>A0A451DCT5_9GAMM</name>
<dbReference type="InterPro" id="IPR007454">
    <property type="entry name" value="UPF0250_YbeD-like"/>
</dbReference>
<dbReference type="Gene3D" id="3.30.70.260">
    <property type="match status" value="1"/>
</dbReference>
<proteinExistence type="inferred from homology"/>
<sequence length="87" mass="9890">MKTNLINLLEFPTLFTYKVIGFAHADLPGNIVKIVQHHAPGKYIPNIKASRKRKYYSISITISARNVQQVEDLYDALSQIPAVYMVL</sequence>
<dbReference type="OrthoDB" id="9793424at2"/>
<dbReference type="HAMAP" id="MF_00659">
    <property type="entry name" value="UPF0250"/>
    <property type="match status" value="1"/>
</dbReference>
<reference evidence="3 4" key="1">
    <citation type="submission" date="2019-02" db="EMBL/GenBank/DDBJ databases">
        <authorList>
            <person name="Manzano-Marin A."/>
            <person name="Manzano-Marin A."/>
        </authorList>
    </citation>
    <scope>NUCLEOTIDE SEQUENCE [LARGE SCALE GENOMIC DNA]</scope>
    <source>
        <strain evidence="3 4">ErCilaricifoliae</strain>
    </source>
</reference>
<dbReference type="AlphaFoldDB" id="A0A451DCT5"/>
<dbReference type="GO" id="GO:0005829">
    <property type="term" value="C:cytosol"/>
    <property type="evidence" value="ECO:0007669"/>
    <property type="project" value="TreeGrafter"/>
</dbReference>
<evidence type="ECO:0000313" key="3">
    <source>
        <dbReference type="EMBL" id="VFP84273.1"/>
    </source>
</evidence>
<dbReference type="InterPro" id="IPR027471">
    <property type="entry name" value="YbeD-like_sf"/>
</dbReference>
<protein>
    <recommendedName>
        <fullName evidence="2">UPF0250 protein ERCILAFE3058_358</fullName>
    </recommendedName>
</protein>
<dbReference type="RefSeq" id="WP_157989759.1">
    <property type="nucleotide sequence ID" value="NZ_LR217720.1"/>
</dbReference>
<dbReference type="Pfam" id="PF04359">
    <property type="entry name" value="DUF493"/>
    <property type="match status" value="1"/>
</dbReference>
<comment type="similarity">
    <text evidence="1 2">Belongs to the UPF0250 family.</text>
</comment>
<dbReference type="NCBIfam" id="NF003447">
    <property type="entry name" value="PRK04998.1"/>
    <property type="match status" value="1"/>
</dbReference>
<dbReference type="PANTHER" id="PTHR38036:SF1">
    <property type="entry name" value="UPF0250 PROTEIN YBED"/>
    <property type="match status" value="1"/>
</dbReference>
<gene>
    <name evidence="3" type="primary">ybeD</name>
    <name evidence="3" type="ORF">ERCILAFE3058_358</name>
</gene>
<organism evidence="3 4">
    <name type="scientific">Candidatus Erwinia haradaeae</name>
    <dbReference type="NCBI Taxonomy" id="1922217"/>
    <lineage>
        <taxon>Bacteria</taxon>
        <taxon>Pseudomonadati</taxon>
        <taxon>Pseudomonadota</taxon>
        <taxon>Gammaproteobacteria</taxon>
        <taxon>Enterobacterales</taxon>
        <taxon>Erwiniaceae</taxon>
        <taxon>Erwinia</taxon>
    </lineage>
</organism>
<dbReference type="EMBL" id="LR217720">
    <property type="protein sequence ID" value="VFP84273.1"/>
    <property type="molecule type" value="Genomic_DNA"/>
</dbReference>
<dbReference type="SUPFAM" id="SSF117991">
    <property type="entry name" value="YbeD/HP0495-like"/>
    <property type="match status" value="1"/>
</dbReference>
<evidence type="ECO:0000313" key="4">
    <source>
        <dbReference type="Proteomes" id="UP000294418"/>
    </source>
</evidence>
<evidence type="ECO:0000256" key="1">
    <source>
        <dbReference type="ARBA" id="ARBA00008460"/>
    </source>
</evidence>
<dbReference type="PANTHER" id="PTHR38036">
    <property type="entry name" value="UPF0250 PROTEIN YBED"/>
    <property type="match status" value="1"/>
</dbReference>
<evidence type="ECO:0000256" key="2">
    <source>
        <dbReference type="HAMAP-Rule" id="MF_00659"/>
    </source>
</evidence>
<dbReference type="Proteomes" id="UP000294418">
    <property type="component" value="Chromosome"/>
</dbReference>
<accession>A0A451DCT5</accession>